<dbReference type="InterPro" id="IPR051099">
    <property type="entry name" value="AGR/TXD"/>
</dbReference>
<dbReference type="Pfam" id="PF13899">
    <property type="entry name" value="Thioredoxin_7"/>
    <property type="match status" value="1"/>
</dbReference>
<keyword evidence="1 2" id="KW-0732">Signal</keyword>
<dbReference type="GO" id="GO:0016853">
    <property type="term" value="F:isomerase activity"/>
    <property type="evidence" value="ECO:0007669"/>
    <property type="project" value="UniProtKB-KW"/>
</dbReference>
<accession>A6DH68</accession>
<feature type="chain" id="PRO_5002694361" evidence="2">
    <location>
        <begin position="20"/>
        <end position="310"/>
    </location>
</feature>
<evidence type="ECO:0000313" key="4">
    <source>
        <dbReference type="EMBL" id="EDM28951.1"/>
    </source>
</evidence>
<proteinExistence type="predicted"/>
<name>A6DH68_9BACT</name>
<gene>
    <name evidence="4" type="ORF">LNTAR_14082</name>
</gene>
<dbReference type="InterPro" id="IPR036249">
    <property type="entry name" value="Thioredoxin-like_sf"/>
</dbReference>
<evidence type="ECO:0000256" key="2">
    <source>
        <dbReference type="SAM" id="SignalP"/>
    </source>
</evidence>
<dbReference type="Gene3D" id="3.40.30.10">
    <property type="entry name" value="Glutaredoxin"/>
    <property type="match status" value="1"/>
</dbReference>
<evidence type="ECO:0000313" key="5">
    <source>
        <dbReference type="Proteomes" id="UP000004947"/>
    </source>
</evidence>
<dbReference type="PROSITE" id="PS51352">
    <property type="entry name" value="THIOREDOXIN_2"/>
    <property type="match status" value="1"/>
</dbReference>
<dbReference type="PANTHER" id="PTHR15337">
    <property type="entry name" value="ANTERIOR GRADIENT PROTEIN-RELATED"/>
    <property type="match status" value="1"/>
</dbReference>
<dbReference type="RefSeq" id="WP_007277253.1">
    <property type="nucleotide sequence ID" value="NZ_ABCK01000003.1"/>
</dbReference>
<dbReference type="OrthoDB" id="9811036at2"/>
<dbReference type="EMBL" id="ABCK01000003">
    <property type="protein sequence ID" value="EDM28951.1"/>
    <property type="molecule type" value="Genomic_DNA"/>
</dbReference>
<feature type="signal peptide" evidence="2">
    <location>
        <begin position="1"/>
        <end position="19"/>
    </location>
</feature>
<dbReference type="SUPFAM" id="SSF52833">
    <property type="entry name" value="Thioredoxin-like"/>
    <property type="match status" value="1"/>
</dbReference>
<evidence type="ECO:0000259" key="3">
    <source>
        <dbReference type="PROSITE" id="PS51352"/>
    </source>
</evidence>
<dbReference type="InterPro" id="IPR013766">
    <property type="entry name" value="Thioredoxin_domain"/>
</dbReference>
<protein>
    <submittedName>
        <fullName evidence="4">Protein disulfide isomerase</fullName>
    </submittedName>
</protein>
<feature type="domain" description="Thioredoxin" evidence="3">
    <location>
        <begin position="6"/>
        <end position="144"/>
    </location>
</feature>
<organism evidence="4 5">
    <name type="scientific">Lentisphaera araneosa HTCC2155</name>
    <dbReference type="NCBI Taxonomy" id="313628"/>
    <lineage>
        <taxon>Bacteria</taxon>
        <taxon>Pseudomonadati</taxon>
        <taxon>Lentisphaerota</taxon>
        <taxon>Lentisphaeria</taxon>
        <taxon>Lentisphaerales</taxon>
        <taxon>Lentisphaeraceae</taxon>
        <taxon>Lentisphaera</taxon>
    </lineage>
</organism>
<dbReference type="eggNOG" id="COG0526">
    <property type="taxonomic scope" value="Bacteria"/>
</dbReference>
<dbReference type="STRING" id="313628.LNTAR_14082"/>
<comment type="caution">
    <text evidence="4">The sequence shown here is derived from an EMBL/GenBank/DDBJ whole genome shotgun (WGS) entry which is preliminary data.</text>
</comment>
<reference evidence="4 5" key="1">
    <citation type="journal article" date="2010" name="J. Bacteriol.">
        <title>Genome sequence of Lentisphaera araneosa HTCC2155T, the type species of the order Lentisphaerales in the phylum Lentisphaerae.</title>
        <authorList>
            <person name="Thrash J.C."/>
            <person name="Cho J.C."/>
            <person name="Vergin K.L."/>
            <person name="Morris R.M."/>
            <person name="Giovannoni S.J."/>
        </authorList>
    </citation>
    <scope>NUCLEOTIDE SEQUENCE [LARGE SCALE GENOMIC DNA]</scope>
    <source>
        <strain evidence="4 5">HTCC2155</strain>
    </source>
</reference>
<evidence type="ECO:0000256" key="1">
    <source>
        <dbReference type="ARBA" id="ARBA00022729"/>
    </source>
</evidence>
<keyword evidence="5" id="KW-1185">Reference proteome</keyword>
<sequence>MKKFLSLALCLISTLQLFAGGDGWETNFEKAKQKATQENKSLLVDFTGSDWCGWCIRLKKEVFDHKEFSDFANKHFVLVELDYPQNKVQSDEIKAQNDKLKNTYQIQGYPTILLMDAKGRPFAKTGYQAGGPPAYNKHLQALLTQGDKINSALAAAQKESGVNKAKKLAAALNIIPQELSPHYKAEMEMIFAADPEDTTGFKKACELKSSLKKLQAEIVQIARKGDLAKAERTADDFIIKHQLAGENKQKALLTKLNCYDPRKPGILEKAAQLMEQIIAIDPASPTGAFAKNIQGQIAQMKAQQKTQPSK</sequence>
<dbReference type="Proteomes" id="UP000004947">
    <property type="component" value="Unassembled WGS sequence"/>
</dbReference>
<keyword evidence="4" id="KW-0413">Isomerase</keyword>
<dbReference type="AlphaFoldDB" id="A6DH68"/>
<dbReference type="PANTHER" id="PTHR15337:SF11">
    <property type="entry name" value="THIOREDOXIN DOMAIN-CONTAINING PROTEIN"/>
    <property type="match status" value="1"/>
</dbReference>